<comment type="caution">
    <text evidence="13">The sequence shown here is derived from an EMBL/GenBank/DDBJ whole genome shotgun (WGS) entry which is preliminary data.</text>
</comment>
<dbReference type="AlphaFoldDB" id="A0A495XF12"/>
<dbReference type="GO" id="GO:0070069">
    <property type="term" value="C:cytochrome complex"/>
    <property type="evidence" value="ECO:0007669"/>
    <property type="project" value="TreeGrafter"/>
</dbReference>
<keyword evidence="7" id="KW-0479">Metal-binding</keyword>
<protein>
    <submittedName>
        <fullName evidence="13">Cytochrome bd-I ubiquinol oxidase subunit 2 apoprotein</fullName>
    </submittedName>
</protein>
<feature type="transmembrane region" description="Helical" evidence="12">
    <location>
        <begin position="112"/>
        <end position="139"/>
    </location>
</feature>
<evidence type="ECO:0000256" key="4">
    <source>
        <dbReference type="ARBA" id="ARBA00022475"/>
    </source>
</evidence>
<feature type="transmembrane region" description="Helical" evidence="12">
    <location>
        <begin position="12"/>
        <end position="34"/>
    </location>
</feature>
<evidence type="ECO:0000256" key="10">
    <source>
        <dbReference type="ARBA" id="ARBA00023004"/>
    </source>
</evidence>
<evidence type="ECO:0000256" key="12">
    <source>
        <dbReference type="SAM" id="Phobius"/>
    </source>
</evidence>
<feature type="transmembrane region" description="Helical" evidence="12">
    <location>
        <begin position="80"/>
        <end position="100"/>
    </location>
</feature>
<keyword evidence="14" id="KW-1185">Reference proteome</keyword>
<evidence type="ECO:0000256" key="6">
    <source>
        <dbReference type="ARBA" id="ARBA00022692"/>
    </source>
</evidence>
<keyword evidence="5" id="KW-0349">Heme</keyword>
<gene>
    <name evidence="13" type="ORF">DFJ66_4693</name>
</gene>
<dbReference type="GO" id="GO:0046872">
    <property type="term" value="F:metal ion binding"/>
    <property type="evidence" value="ECO:0007669"/>
    <property type="project" value="UniProtKB-KW"/>
</dbReference>
<comment type="similarity">
    <text evidence="2">Belongs to the cytochrome ubiquinol oxidase subunit 2 family.</text>
</comment>
<dbReference type="GO" id="GO:0019646">
    <property type="term" value="P:aerobic electron transport chain"/>
    <property type="evidence" value="ECO:0007669"/>
    <property type="project" value="TreeGrafter"/>
</dbReference>
<keyword evidence="9 12" id="KW-1133">Transmembrane helix</keyword>
<keyword evidence="4" id="KW-1003">Cell membrane</keyword>
<evidence type="ECO:0000256" key="2">
    <source>
        <dbReference type="ARBA" id="ARBA00007543"/>
    </source>
</evidence>
<organism evidence="13 14">
    <name type="scientific">Saccharothrix variisporea</name>
    <dbReference type="NCBI Taxonomy" id="543527"/>
    <lineage>
        <taxon>Bacteria</taxon>
        <taxon>Bacillati</taxon>
        <taxon>Actinomycetota</taxon>
        <taxon>Actinomycetes</taxon>
        <taxon>Pseudonocardiales</taxon>
        <taxon>Pseudonocardiaceae</taxon>
        <taxon>Saccharothrix</taxon>
    </lineage>
</organism>
<keyword evidence="3" id="KW-0813">Transport</keyword>
<dbReference type="OrthoDB" id="9776710at2"/>
<dbReference type="GO" id="GO:0005886">
    <property type="term" value="C:plasma membrane"/>
    <property type="evidence" value="ECO:0007669"/>
    <property type="project" value="UniProtKB-SubCell"/>
</dbReference>
<feature type="transmembrane region" description="Helical" evidence="12">
    <location>
        <begin position="248"/>
        <end position="267"/>
    </location>
</feature>
<dbReference type="EMBL" id="RBXR01000001">
    <property type="protein sequence ID" value="RKT71404.1"/>
    <property type="molecule type" value="Genomic_DNA"/>
</dbReference>
<dbReference type="GO" id="GO:0016682">
    <property type="term" value="F:oxidoreductase activity, acting on diphenols and related substances as donors, oxygen as acceptor"/>
    <property type="evidence" value="ECO:0007669"/>
    <property type="project" value="TreeGrafter"/>
</dbReference>
<dbReference type="GO" id="GO:0009055">
    <property type="term" value="F:electron transfer activity"/>
    <property type="evidence" value="ECO:0007669"/>
    <property type="project" value="TreeGrafter"/>
</dbReference>
<name>A0A495XF12_9PSEU</name>
<evidence type="ECO:0000313" key="14">
    <source>
        <dbReference type="Proteomes" id="UP000272729"/>
    </source>
</evidence>
<evidence type="ECO:0000313" key="13">
    <source>
        <dbReference type="EMBL" id="RKT71404.1"/>
    </source>
</evidence>
<dbReference type="Pfam" id="PF02322">
    <property type="entry name" value="Cyt_bd_oxida_II"/>
    <property type="match status" value="1"/>
</dbReference>
<feature type="transmembrane region" description="Helical" evidence="12">
    <location>
        <begin position="192"/>
        <end position="214"/>
    </location>
</feature>
<evidence type="ECO:0000256" key="8">
    <source>
        <dbReference type="ARBA" id="ARBA00022982"/>
    </source>
</evidence>
<comment type="subcellular location">
    <subcellularLocation>
        <location evidence="1">Cell membrane</location>
        <topology evidence="1">Multi-pass membrane protein</topology>
    </subcellularLocation>
</comment>
<evidence type="ECO:0000256" key="9">
    <source>
        <dbReference type="ARBA" id="ARBA00022989"/>
    </source>
</evidence>
<feature type="transmembrane region" description="Helical" evidence="12">
    <location>
        <begin position="295"/>
        <end position="318"/>
    </location>
</feature>
<dbReference type="PANTHER" id="PTHR43141:SF5">
    <property type="entry name" value="CYTOCHROME BD-I UBIQUINOL OXIDASE SUBUNIT 2"/>
    <property type="match status" value="1"/>
</dbReference>
<sequence>METFWFCVIALLWLGYLFLEGFDFGVGMLLPVLGRDETERRVLINTIGPVWDGNEVWLLVAGGATFAAFPGWYASLFSSAYLPLVLFLLALIGRGVAFEYRGKVDSARWRRVWDAVIFVGSWVATLGVGLVLTANVFGLPLDANGDRVGSPFAAVTLESLLGALAIAGYALVHGAVFLSLKTEGEVRERARAVALRIAPFALLPLVVLLLLVQLRFGTVWTYAAAIGVALAAFGALARLALRREGQAFALMGVAVACAVVALFGALYPNVLPSTLDPAYSLTVENAASSPYTLTVMTWVAAFGTPAVLVYQGWTYWVFRKRIGTRHIPQVHVPQ</sequence>
<keyword evidence="11 12" id="KW-0472">Membrane</keyword>
<evidence type="ECO:0000256" key="3">
    <source>
        <dbReference type="ARBA" id="ARBA00022448"/>
    </source>
</evidence>
<dbReference type="RefSeq" id="WP_121223734.1">
    <property type="nucleotide sequence ID" value="NZ_JBIUBA010000001.1"/>
</dbReference>
<evidence type="ECO:0000256" key="11">
    <source>
        <dbReference type="ARBA" id="ARBA00023136"/>
    </source>
</evidence>
<keyword evidence="10" id="KW-0408">Iron</keyword>
<dbReference type="NCBIfam" id="TIGR00203">
    <property type="entry name" value="cydB"/>
    <property type="match status" value="1"/>
</dbReference>
<evidence type="ECO:0000256" key="5">
    <source>
        <dbReference type="ARBA" id="ARBA00022617"/>
    </source>
</evidence>
<feature type="transmembrane region" description="Helical" evidence="12">
    <location>
        <begin position="220"/>
        <end position="241"/>
    </location>
</feature>
<keyword evidence="8" id="KW-0249">Electron transport</keyword>
<feature type="transmembrane region" description="Helical" evidence="12">
    <location>
        <begin position="159"/>
        <end position="180"/>
    </location>
</feature>
<keyword evidence="6 12" id="KW-0812">Transmembrane</keyword>
<accession>A0A495XF12</accession>
<evidence type="ECO:0000256" key="7">
    <source>
        <dbReference type="ARBA" id="ARBA00022723"/>
    </source>
</evidence>
<dbReference type="Proteomes" id="UP000272729">
    <property type="component" value="Unassembled WGS sequence"/>
</dbReference>
<reference evidence="13 14" key="1">
    <citation type="submission" date="2018-10" db="EMBL/GenBank/DDBJ databases">
        <title>Sequencing the genomes of 1000 actinobacteria strains.</title>
        <authorList>
            <person name="Klenk H.-P."/>
        </authorList>
    </citation>
    <scope>NUCLEOTIDE SEQUENCE [LARGE SCALE GENOMIC DNA]</scope>
    <source>
        <strain evidence="13 14">DSM 43911</strain>
    </source>
</reference>
<proteinExistence type="inferred from homology"/>
<dbReference type="PANTHER" id="PTHR43141">
    <property type="entry name" value="CYTOCHROME BD2 SUBUNIT II"/>
    <property type="match status" value="1"/>
</dbReference>
<dbReference type="InterPro" id="IPR003317">
    <property type="entry name" value="Cyt-d_oxidase_su2"/>
</dbReference>
<evidence type="ECO:0000256" key="1">
    <source>
        <dbReference type="ARBA" id="ARBA00004651"/>
    </source>
</evidence>
<dbReference type="PIRSF" id="PIRSF000267">
    <property type="entry name" value="Cyt_oxidse_sub2"/>
    <property type="match status" value="1"/>
</dbReference>